<feature type="chain" id="PRO_5032386107" evidence="1">
    <location>
        <begin position="24"/>
        <end position="885"/>
    </location>
</feature>
<keyword evidence="4" id="KW-1185">Reference proteome</keyword>
<gene>
    <name evidence="3" type="ORF">HV832_09110</name>
</gene>
<keyword evidence="1" id="KW-0732">Signal</keyword>
<comment type="caution">
    <text evidence="3">The sequence shown here is derived from an EMBL/GenBank/DDBJ whole genome shotgun (WGS) entry which is preliminary data.</text>
</comment>
<evidence type="ECO:0000313" key="3">
    <source>
        <dbReference type="EMBL" id="NVO77992.1"/>
    </source>
</evidence>
<reference evidence="3 4" key="1">
    <citation type="submission" date="2020-06" db="EMBL/GenBank/DDBJ databases">
        <authorList>
            <person name="Qiu C."/>
            <person name="Liu Z."/>
        </authorList>
    </citation>
    <scope>NUCLEOTIDE SEQUENCE [LARGE SCALE GENOMIC DNA]</scope>
    <source>
        <strain evidence="3 4">EM 1</strain>
    </source>
</reference>
<dbReference type="EMBL" id="JABXYJ010000004">
    <property type="protein sequence ID" value="NVO77992.1"/>
    <property type="molecule type" value="Genomic_DNA"/>
</dbReference>
<dbReference type="AlphaFoldDB" id="A0A850QC63"/>
<dbReference type="GO" id="GO:0008237">
    <property type="term" value="F:metallopeptidase activity"/>
    <property type="evidence" value="ECO:0007669"/>
    <property type="project" value="InterPro"/>
</dbReference>
<feature type="signal peptide" evidence="1">
    <location>
        <begin position="1"/>
        <end position="23"/>
    </location>
</feature>
<protein>
    <submittedName>
        <fullName evidence="3">Lamin tail domain-containing protein</fullName>
    </submittedName>
</protein>
<evidence type="ECO:0000256" key="1">
    <source>
        <dbReference type="SAM" id="SignalP"/>
    </source>
</evidence>
<dbReference type="PROSITE" id="PS51257">
    <property type="entry name" value="PROKAR_LIPOPROTEIN"/>
    <property type="match status" value="1"/>
</dbReference>
<name>A0A850QC63_9BURK</name>
<dbReference type="PROSITE" id="PS51841">
    <property type="entry name" value="LTD"/>
    <property type="match status" value="1"/>
</dbReference>
<feature type="domain" description="LTD" evidence="2">
    <location>
        <begin position="290"/>
        <end position="417"/>
    </location>
</feature>
<organism evidence="3 4">
    <name type="scientific">Undibacterium oligocarboniphilum</name>
    <dbReference type="NCBI Taxonomy" id="666702"/>
    <lineage>
        <taxon>Bacteria</taxon>
        <taxon>Pseudomonadati</taxon>
        <taxon>Pseudomonadota</taxon>
        <taxon>Betaproteobacteria</taxon>
        <taxon>Burkholderiales</taxon>
        <taxon>Oxalobacteraceae</taxon>
        <taxon>Undibacterium</taxon>
    </lineage>
</organism>
<sequence>MMRSHLLKLLFSSLLLMLLTACGGSSETASTANVNQAAGTTVSAAGTSALYVAPRTGWFWNAAESGRGFAIERQGSQIFLAGFMYETTGESTWYATTMNVQADGSYQGDLLRYTGGQTLLGSYQSATSSKYATITAAFSSTTKGTLQIKDVNSSASITISLDAFPISTPTAFAPSTDAFQSGWWWNPAEGGRGYFIEAQGAQAFIAAFMYSGNGQPTWYASAANLLTPSRISGSLLSYTSGQTMYGAYQSATLSGTSAGVMSFDMTSNNTGVLTLPNGSKVNLQRFIFNNDPVAAETAKPLMISEVASAYYTNSAVWFEVYNPNATISINLSDYTLNSSHYDGGTSYYYAPASFTLPSVTIPPKGYLVIASKTQANLTNNAQMVYVSNGSSIPFWGASGNIELVKGGVTADFVRFGSSASAPTTASAWSGANAPALPNTANYGYSIVRLASSGMVNNFTGSDWSSVNFSTPGGPNDVGVGVLDSDGDGIPDSAKVSGKTFAGLDLYSLGARPGQRDLFIQIDSMSSTDAGIILRQEAVQKLVDTFANHTFTNGKKKIAVHVDAGTLYSPTINTAAFNLGGGKTALAYSSCLVMESTNTVPTGCANLYDFKRDNLDVRRKLIFHYVVMGSSQKTDGSCGSSGLGELNGNDFIITMGNCGFKLTSAANINYTVNAQAATIMHELGHNLGLQHGGFEANNYKPNYYSIMNYTYSFPGLSANPSGLQAANRFYLNNSTYTKASSINICNIDNSPCGTSFIMDYSNGSSIDLDENNLDESKNIGRGAVAGAYADWDNSNSQTSGTFAYNIHKPDSTATLGVLKDYNDWDNLVLAFTRSHQGAESGAVVPTAVTHNLVPRKNPMHNGPGTLISEDPAIFLRHLDSIRKAHP</sequence>
<dbReference type="SUPFAM" id="SSF55486">
    <property type="entry name" value="Metalloproteases ('zincins'), catalytic domain"/>
    <property type="match status" value="1"/>
</dbReference>
<dbReference type="InterPro" id="IPR024079">
    <property type="entry name" value="MetalloPept_cat_dom_sf"/>
</dbReference>
<dbReference type="InterPro" id="IPR001322">
    <property type="entry name" value="Lamin_tail_dom"/>
</dbReference>
<dbReference type="Proteomes" id="UP000588051">
    <property type="component" value="Unassembled WGS sequence"/>
</dbReference>
<proteinExistence type="predicted"/>
<accession>A0A850QC63</accession>
<evidence type="ECO:0000313" key="4">
    <source>
        <dbReference type="Proteomes" id="UP000588051"/>
    </source>
</evidence>
<dbReference type="RefSeq" id="WP_176803400.1">
    <property type="nucleotide sequence ID" value="NZ_JABXYJ010000004.1"/>
</dbReference>
<dbReference type="Gene3D" id="3.40.390.10">
    <property type="entry name" value="Collagenase (Catalytic Domain)"/>
    <property type="match status" value="1"/>
</dbReference>
<evidence type="ECO:0000259" key="2">
    <source>
        <dbReference type="PROSITE" id="PS51841"/>
    </source>
</evidence>